<proteinExistence type="predicted"/>
<dbReference type="EMBL" id="UZAN01048637">
    <property type="protein sequence ID" value="VDP86617.1"/>
    <property type="molecule type" value="Genomic_DNA"/>
</dbReference>
<dbReference type="OrthoDB" id="6264580at2759"/>
<reference evidence="4" key="1">
    <citation type="submission" date="2016-06" db="UniProtKB">
        <authorList>
            <consortium name="WormBaseParasite"/>
        </authorList>
    </citation>
    <scope>IDENTIFICATION</scope>
</reference>
<dbReference type="WBParaSite" id="ECPE_0001021301-mRNA-1">
    <property type="protein sequence ID" value="ECPE_0001021301-mRNA-1"/>
    <property type="gene ID" value="ECPE_0001021301"/>
</dbReference>
<sequence length="341" mass="37977">MYVQTVLDDKKFREMWNNLRELCGSRISSFPNVEVLNRQLASVPASSSLPPPFLAHDAINPVSPDEVLQVLRRIKANKAHGPDELAPHLLKACADQLATPIAELFTTWCHLERSSIVDQPGSDRSQRKDRHRTYPIAYTSALLKDFENVLPHRMIPQCNSHDPLQFAYQSHLSTLDAVAHIVHFVASVLDNGAGSTCLTFLDHTNAFGSLDQSVLIDRLFECGITHEVLNVLINYPFLSTQFNSLNSVQSSTINLEAGVFQGAILFPFLVFTYIKNLPIPTNFIACKYADDIVIGCPAPIPDSFRPLQDSLNELHDWSVTRSLVPVSALKFHLVSKPVPIS</sequence>
<organism evidence="4">
    <name type="scientific">Echinostoma caproni</name>
    <dbReference type="NCBI Taxonomy" id="27848"/>
    <lineage>
        <taxon>Eukaryota</taxon>
        <taxon>Metazoa</taxon>
        <taxon>Spiralia</taxon>
        <taxon>Lophotrochozoa</taxon>
        <taxon>Platyhelminthes</taxon>
        <taxon>Trematoda</taxon>
        <taxon>Digenea</taxon>
        <taxon>Plagiorchiida</taxon>
        <taxon>Echinostomata</taxon>
        <taxon>Echinostomatoidea</taxon>
        <taxon>Echinostomatidae</taxon>
        <taxon>Echinostoma</taxon>
    </lineage>
</organism>
<dbReference type="Proteomes" id="UP000272942">
    <property type="component" value="Unassembled WGS sequence"/>
</dbReference>
<name>A0A183AT96_9TREM</name>
<accession>A0A183AT96</accession>
<protein>
    <submittedName>
        <fullName evidence="4">Reverse transcriptase domain-containing protein</fullName>
    </submittedName>
</protein>
<feature type="domain" description="Reverse transcriptase" evidence="1">
    <location>
        <begin position="135"/>
        <end position="334"/>
    </location>
</feature>
<dbReference type="InterPro" id="IPR043502">
    <property type="entry name" value="DNA/RNA_pol_sf"/>
</dbReference>
<dbReference type="Pfam" id="PF00078">
    <property type="entry name" value="RVT_1"/>
    <property type="match status" value="1"/>
</dbReference>
<keyword evidence="3" id="KW-1185">Reference proteome</keyword>
<evidence type="ECO:0000313" key="4">
    <source>
        <dbReference type="WBParaSite" id="ECPE_0001021301-mRNA-1"/>
    </source>
</evidence>
<dbReference type="PANTHER" id="PTHR33332">
    <property type="entry name" value="REVERSE TRANSCRIPTASE DOMAIN-CONTAINING PROTEIN"/>
    <property type="match status" value="1"/>
</dbReference>
<dbReference type="SUPFAM" id="SSF56672">
    <property type="entry name" value="DNA/RNA polymerases"/>
    <property type="match status" value="1"/>
</dbReference>
<reference evidence="2 3" key="2">
    <citation type="submission" date="2018-11" db="EMBL/GenBank/DDBJ databases">
        <authorList>
            <consortium name="Pathogen Informatics"/>
        </authorList>
    </citation>
    <scope>NUCLEOTIDE SEQUENCE [LARGE SCALE GENOMIC DNA]</scope>
    <source>
        <strain evidence="2 3">Egypt</strain>
    </source>
</reference>
<evidence type="ECO:0000313" key="2">
    <source>
        <dbReference type="EMBL" id="VDP86617.1"/>
    </source>
</evidence>
<gene>
    <name evidence="2" type="ORF">ECPE_LOCUS10181</name>
</gene>
<dbReference type="InterPro" id="IPR000477">
    <property type="entry name" value="RT_dom"/>
</dbReference>
<dbReference type="AlphaFoldDB" id="A0A183AT96"/>
<evidence type="ECO:0000259" key="1">
    <source>
        <dbReference type="Pfam" id="PF00078"/>
    </source>
</evidence>
<evidence type="ECO:0000313" key="3">
    <source>
        <dbReference type="Proteomes" id="UP000272942"/>
    </source>
</evidence>